<evidence type="ECO:0000256" key="1">
    <source>
        <dbReference type="SAM" id="Phobius"/>
    </source>
</evidence>
<dbReference type="KEGG" id="woc:BA177_16335"/>
<feature type="transmembrane region" description="Helical" evidence="1">
    <location>
        <begin position="409"/>
        <end position="431"/>
    </location>
</feature>
<evidence type="ECO:0000313" key="2">
    <source>
        <dbReference type="EMBL" id="ANO52541.1"/>
    </source>
</evidence>
<evidence type="ECO:0008006" key="4">
    <source>
        <dbReference type="Google" id="ProtNLM"/>
    </source>
</evidence>
<accession>A0A193LJB0</accession>
<feature type="transmembrane region" description="Helical" evidence="1">
    <location>
        <begin position="371"/>
        <end position="389"/>
    </location>
</feature>
<gene>
    <name evidence="2" type="ORF">BA177_16335</name>
</gene>
<organism evidence="2 3">
    <name type="scientific">Woeseia oceani</name>
    <dbReference type="NCBI Taxonomy" id="1548547"/>
    <lineage>
        <taxon>Bacteria</taxon>
        <taxon>Pseudomonadati</taxon>
        <taxon>Pseudomonadota</taxon>
        <taxon>Gammaproteobacteria</taxon>
        <taxon>Woeseiales</taxon>
        <taxon>Woeseiaceae</taxon>
        <taxon>Woeseia</taxon>
    </lineage>
</organism>
<keyword evidence="3" id="KW-1185">Reference proteome</keyword>
<dbReference type="Pfam" id="PF12412">
    <property type="entry name" value="DUF3667"/>
    <property type="match status" value="1"/>
</dbReference>
<proteinExistence type="predicted"/>
<evidence type="ECO:0000313" key="3">
    <source>
        <dbReference type="Proteomes" id="UP000092695"/>
    </source>
</evidence>
<feature type="transmembrane region" description="Helical" evidence="1">
    <location>
        <begin position="339"/>
        <end position="359"/>
    </location>
</feature>
<keyword evidence="1" id="KW-0812">Transmembrane</keyword>
<dbReference type="Proteomes" id="UP000092695">
    <property type="component" value="Chromosome"/>
</dbReference>
<keyword evidence="1" id="KW-1133">Transmembrane helix</keyword>
<dbReference type="InterPro" id="IPR025563">
    <property type="entry name" value="DUF4286"/>
</dbReference>
<feature type="transmembrane region" description="Helical" evidence="1">
    <location>
        <begin position="175"/>
        <end position="191"/>
    </location>
</feature>
<dbReference type="STRING" id="1548547.BA177_16335"/>
<protein>
    <recommendedName>
        <fullName evidence="4">DUF3667 domain-containing protein</fullName>
    </recommendedName>
</protein>
<dbReference type="AlphaFoldDB" id="A0A193LJB0"/>
<dbReference type="EMBL" id="CP016268">
    <property type="protein sequence ID" value="ANO52541.1"/>
    <property type="molecule type" value="Genomic_DNA"/>
</dbReference>
<keyword evidence="1" id="KW-0472">Membrane</keyword>
<dbReference type="Pfam" id="PF14114">
    <property type="entry name" value="DUF4286"/>
    <property type="match status" value="1"/>
</dbReference>
<feature type="transmembrane region" description="Helical" evidence="1">
    <location>
        <begin position="308"/>
        <end position="327"/>
    </location>
</feature>
<reference evidence="2 3" key="1">
    <citation type="submission" date="2016-06" db="EMBL/GenBank/DDBJ databases">
        <title>Complete genome sequence of a deep-branching marine Gamma Proteobacterium Woeseia oceani type strain XK5.</title>
        <authorList>
            <person name="Mu D."/>
            <person name="Du Z."/>
        </authorList>
    </citation>
    <scope>NUCLEOTIDE SEQUENCE [LARGE SCALE GENOMIC DNA]</scope>
    <source>
        <strain evidence="2 3">XK5</strain>
    </source>
</reference>
<dbReference type="InterPro" id="IPR022134">
    <property type="entry name" value="DUF3667"/>
</dbReference>
<sequence>MHAEVADGFDQWLAEHVTDMLKLPGFVAADASVMDDSDGRVTRVVRYFLASDQDLENYLAGPAAAMRQQTSEQFGSHFEASRRILRSNAFSSLNSIAKPRCLNCGTALAGQYCGHCGQRAKSRLISVWELVKDAFGDLLDVDSRLWQTMVQLAFRPGRLTREYLQGRRARYMPPFRTYLVLSLLFFLVAFFDPKEEFSIFFEPVAGSAQDSANEANEIENARQELLSELEAEGILIKPSTADDPEARLRVDVDGKEPDADCNLQDYNPAEYGWFGQRLTRERAQQICRRFAAEDGEGIRGFLDKLLEYVPAGLFVLLPLMALVLKVLYPLSGRYYVEHLLLILHYHAFVFLALTVEIVIARFGNLIGVADTVQAILVTALAIYIPVYLYKTLRRVYEQGHLFTSFKFTLIVLAYWLGLATLLLVMAAFAVFTV</sequence>
<name>A0A193LJB0_9GAMM</name>